<feature type="transmembrane region" description="Helical" evidence="4">
    <location>
        <begin position="26"/>
        <end position="46"/>
    </location>
</feature>
<sequence length="409" mass="47782">MLAEARFKFALDCLKKCIMMKPKNNIFFSPHLLYHTLLLVYFGSLYDLEFTLRQILHIPDNISKQTIEEYYTNGGVNNFCYIVSNYLRERENHIIYLSLFQENGPENSYTCRIYYKIIIDISKGLFIETLNLHSATNSVKECNFNMRPDLVRDFINNIVTCTTQRCIQNLLPPNSIDKNTEIIILNTIYFKGQFDENYNNFDTQNQSKDMLLAKHCKNKNFNNDKSEQLDVFITELPCKEKKISTFLLYPSNQSELDENILIEIQKLIKLIEQLTTEEGFRELRKLLDDGIQEMVFPIVINNLTFEYNLPIYKLLDMLGIPDFTPDLCTAQLHDYSSDSMKLGDIVHRVNVNLTNNNITATASNVLFTYNACKHTQKIPETVNAMFPCICLIYDRSHRNILFCGMLWEN</sequence>
<dbReference type="STRING" id="520822.A0A195AZC6"/>
<dbReference type="GO" id="GO:0005615">
    <property type="term" value="C:extracellular space"/>
    <property type="evidence" value="ECO:0007669"/>
    <property type="project" value="InterPro"/>
</dbReference>
<dbReference type="GO" id="GO:0004867">
    <property type="term" value="F:serine-type endopeptidase inhibitor activity"/>
    <property type="evidence" value="ECO:0007669"/>
    <property type="project" value="UniProtKB-KW"/>
</dbReference>
<proteinExistence type="inferred from homology"/>
<evidence type="ECO:0000256" key="3">
    <source>
        <dbReference type="RuleBase" id="RU000411"/>
    </source>
</evidence>
<dbReference type="Gene3D" id="3.30.497.10">
    <property type="entry name" value="Antithrombin, subunit I, domain 2"/>
    <property type="match status" value="1"/>
</dbReference>
<evidence type="ECO:0000313" key="7">
    <source>
        <dbReference type="Proteomes" id="UP000078540"/>
    </source>
</evidence>
<accession>A0A195AZC6</accession>
<dbReference type="EMBL" id="KQ976697">
    <property type="protein sequence ID" value="KYM77556.1"/>
    <property type="molecule type" value="Genomic_DNA"/>
</dbReference>
<evidence type="ECO:0000259" key="5">
    <source>
        <dbReference type="SMART" id="SM00093"/>
    </source>
</evidence>
<evidence type="ECO:0000256" key="1">
    <source>
        <dbReference type="ARBA" id="ARBA00022690"/>
    </source>
</evidence>
<dbReference type="PANTHER" id="PTHR11461:SF278">
    <property type="entry name" value="SERINE PROTEASE INHIBITOR 88EA"/>
    <property type="match status" value="1"/>
</dbReference>
<keyword evidence="4" id="KW-0472">Membrane</keyword>
<gene>
    <name evidence="6" type="ORF">ALC53_12050</name>
</gene>
<organism evidence="6 7">
    <name type="scientific">Atta colombica</name>
    <dbReference type="NCBI Taxonomy" id="520822"/>
    <lineage>
        <taxon>Eukaryota</taxon>
        <taxon>Metazoa</taxon>
        <taxon>Ecdysozoa</taxon>
        <taxon>Arthropoda</taxon>
        <taxon>Hexapoda</taxon>
        <taxon>Insecta</taxon>
        <taxon>Pterygota</taxon>
        <taxon>Neoptera</taxon>
        <taxon>Endopterygota</taxon>
        <taxon>Hymenoptera</taxon>
        <taxon>Apocrita</taxon>
        <taxon>Aculeata</taxon>
        <taxon>Formicoidea</taxon>
        <taxon>Formicidae</taxon>
        <taxon>Myrmicinae</taxon>
        <taxon>Atta</taxon>
    </lineage>
</organism>
<keyword evidence="4" id="KW-0812">Transmembrane</keyword>
<evidence type="ECO:0000256" key="2">
    <source>
        <dbReference type="ARBA" id="ARBA00022900"/>
    </source>
</evidence>
<name>A0A195AZC6_9HYME</name>
<keyword evidence="2" id="KW-0722">Serine protease inhibitor</keyword>
<dbReference type="InterPro" id="IPR042185">
    <property type="entry name" value="Serpin_sf_2"/>
</dbReference>
<dbReference type="Proteomes" id="UP000078540">
    <property type="component" value="Unassembled WGS sequence"/>
</dbReference>
<keyword evidence="4" id="KW-1133">Transmembrane helix</keyword>
<dbReference type="InterPro" id="IPR023796">
    <property type="entry name" value="Serpin_dom"/>
</dbReference>
<dbReference type="SUPFAM" id="SSF56574">
    <property type="entry name" value="Serpins"/>
    <property type="match status" value="1"/>
</dbReference>
<dbReference type="InterPro" id="IPR036186">
    <property type="entry name" value="Serpin_sf"/>
</dbReference>
<reference evidence="6 7" key="1">
    <citation type="submission" date="2015-09" db="EMBL/GenBank/DDBJ databases">
        <title>Atta colombica WGS genome.</title>
        <authorList>
            <person name="Nygaard S."/>
            <person name="Hu H."/>
            <person name="Boomsma J."/>
            <person name="Zhang G."/>
        </authorList>
    </citation>
    <scope>NUCLEOTIDE SEQUENCE [LARGE SCALE GENOMIC DNA]</scope>
    <source>
        <strain evidence="6">Treedump-2</strain>
        <tissue evidence="6">Whole body</tissue>
    </source>
</reference>
<dbReference type="InterPro" id="IPR000215">
    <property type="entry name" value="Serpin_fam"/>
</dbReference>
<evidence type="ECO:0000256" key="4">
    <source>
        <dbReference type="SAM" id="Phobius"/>
    </source>
</evidence>
<dbReference type="SMART" id="SM00093">
    <property type="entry name" value="SERPIN"/>
    <property type="match status" value="1"/>
</dbReference>
<keyword evidence="7" id="KW-1185">Reference proteome</keyword>
<keyword evidence="1" id="KW-0646">Protease inhibitor</keyword>
<feature type="domain" description="Serpin" evidence="5">
    <location>
        <begin position="11"/>
        <end position="409"/>
    </location>
</feature>
<dbReference type="PANTHER" id="PTHR11461">
    <property type="entry name" value="SERINE PROTEASE INHIBITOR, SERPIN"/>
    <property type="match status" value="1"/>
</dbReference>
<dbReference type="AlphaFoldDB" id="A0A195AZC6"/>
<evidence type="ECO:0000313" key="6">
    <source>
        <dbReference type="EMBL" id="KYM77556.1"/>
    </source>
</evidence>
<dbReference type="Gene3D" id="2.30.39.10">
    <property type="entry name" value="Alpha-1-antitrypsin, domain 1"/>
    <property type="match status" value="1"/>
</dbReference>
<dbReference type="Pfam" id="PF00079">
    <property type="entry name" value="Serpin"/>
    <property type="match status" value="1"/>
</dbReference>
<protein>
    <submittedName>
        <fullName evidence="6">Ovalbumin-related protein Y</fullName>
    </submittedName>
</protein>
<dbReference type="InterPro" id="IPR042178">
    <property type="entry name" value="Serpin_sf_1"/>
</dbReference>
<comment type="similarity">
    <text evidence="3">Belongs to the serpin family.</text>
</comment>